<dbReference type="Gene3D" id="2.160.20.80">
    <property type="entry name" value="E3 ubiquitin-protein ligase SopA"/>
    <property type="match status" value="1"/>
</dbReference>
<sequence length="416" mass="45641">MLEGLQPGADIDLRGATVPGPLFSALLKAVTGPDKRPHLGRSRFDGAVLPDRASLTGVCFEGDCSFDGARFAGGVSFYDVRFLGHVSFRGARFTGNASFHGARFQRHSTFDEAVFASDALFGETVWLADASFARAVFVGAAAFDRARFGRDAVFQAARFGGALSFRRVRVARHARLERARFRQDLWMGPLAVHGRLSLSNAIAHRGLRVDAVARRVDADHAVVHGPAEFRLRHAELDLEDACFDAGVTVRSLSHPFQCLAEDDGIDHAPVRVVSVRGMDAPRLGLADVDLSRCKFAGLEHPEGLRIAGECTFASLRHRRRSEAVLAEELSGSYDGLPVLYRYLALAAADVDDGLNRDFRYRSLEVRRRADPRAVRRWLLHASWLICGHGLRTGRLLTCLTVLALLLCWSAAYAAHP</sequence>
<keyword evidence="2" id="KW-1185">Reference proteome</keyword>
<dbReference type="Pfam" id="PF13576">
    <property type="entry name" value="Pentapeptide_3"/>
    <property type="match status" value="2"/>
</dbReference>
<accession>A0ABN3IA14</accession>
<proteinExistence type="predicted"/>
<comment type="caution">
    <text evidence="1">The sequence shown here is derived from an EMBL/GenBank/DDBJ whole genome shotgun (WGS) entry which is preliminary data.</text>
</comment>
<protein>
    <recommendedName>
        <fullName evidence="3">Pentapeptide repeat-containing protein</fullName>
    </recommendedName>
</protein>
<evidence type="ECO:0000313" key="2">
    <source>
        <dbReference type="Proteomes" id="UP001501231"/>
    </source>
</evidence>
<evidence type="ECO:0008006" key="3">
    <source>
        <dbReference type="Google" id="ProtNLM"/>
    </source>
</evidence>
<evidence type="ECO:0000313" key="1">
    <source>
        <dbReference type="EMBL" id="GAA2397757.1"/>
    </source>
</evidence>
<name>A0ABN3IA14_9ACTN</name>
<gene>
    <name evidence="1" type="ORF">GCM10010191_00530</name>
</gene>
<dbReference type="EMBL" id="BAAARW010000001">
    <property type="protein sequence ID" value="GAA2397757.1"/>
    <property type="molecule type" value="Genomic_DNA"/>
</dbReference>
<reference evidence="2" key="1">
    <citation type="journal article" date="2019" name="Int. J. Syst. Evol. Microbiol.">
        <title>The Global Catalogue of Microorganisms (GCM) 10K type strain sequencing project: providing services to taxonomists for standard genome sequencing and annotation.</title>
        <authorList>
            <consortium name="The Broad Institute Genomics Platform"/>
            <consortium name="The Broad Institute Genome Sequencing Center for Infectious Disease"/>
            <person name="Wu L."/>
            <person name="Ma J."/>
        </authorList>
    </citation>
    <scope>NUCLEOTIDE SEQUENCE [LARGE SCALE GENOMIC DNA]</scope>
    <source>
        <strain evidence="2">JCM 3325</strain>
    </source>
</reference>
<dbReference type="Proteomes" id="UP001501231">
    <property type="component" value="Unassembled WGS sequence"/>
</dbReference>
<dbReference type="InterPro" id="IPR001646">
    <property type="entry name" value="5peptide_repeat"/>
</dbReference>
<organism evidence="1 2">
    <name type="scientific">Actinomadura vinacea</name>
    <dbReference type="NCBI Taxonomy" id="115336"/>
    <lineage>
        <taxon>Bacteria</taxon>
        <taxon>Bacillati</taxon>
        <taxon>Actinomycetota</taxon>
        <taxon>Actinomycetes</taxon>
        <taxon>Streptosporangiales</taxon>
        <taxon>Thermomonosporaceae</taxon>
        <taxon>Actinomadura</taxon>
    </lineage>
</organism>